<protein>
    <submittedName>
        <fullName evidence="3">Coiled-coil domain containing 14</fullName>
    </submittedName>
</protein>
<feature type="coiled-coil region" evidence="1">
    <location>
        <begin position="467"/>
        <end position="600"/>
    </location>
</feature>
<sequence length="956" mass="105768">MARQGCGRQKVLSSGRLTGPAKLTNGKKQIAQRKVAHSDADSGYSLYSTDSEDQVGTIHHGLDRCAALLKDILQNESEGVETICRKAEKVATVRTTSRPLLNKGNGLKKRGLRKKMFPTNVHKETVALSKKKSDFANAAPVEKDTTPVTTEKVPSVQPIHVPCNLHSPVMHQKLCEYVQTQMSLLNIQPPQKSSGNSEVPLSVASENAGCQPVTAFNSRLPTSTPALSPQQAPNLPIVHSGIPMDNCSQCASQRGGTLLPAGSGASTCASQEQSTAICSALPHVIHPVPKDTTASVALAPASNKGAVPDQGNHEQRLKEADLIRCIQAHLALLQACEKDCGKYNENQNVDPMQSKTLECREEEITEEYSEGVSEEEDSDGVDMAPVRDTNCQASFNKEAMKQNKTCLQKTAQKVKTVKYLLGELKALLTDHGDSEILRLLGEVEESVSRLPAAIENTNMQAEIALALQPLRSENAQLRRQLRILKQQLKNQEKAEKECNVDTNYEFVSLQSLNMTLQTQLNESMKSIELLQNKNEEFIKILENQKEENKRLTQIIHEREQDLLEKRQQFEIDATKLKIEADEMVSNIKSFQYKLDAAEKENQILGITLRQRDAEVNRLRELTRALQGSMSKLLSDLTVDASKPKQEKSLSKTLLELHEKQLQSDTYPLSDSIMTYLKKLESNPEFVSEELLFTKSDMMEPNQVCNVKVTEQTSPKSPILAAAMVAQKNVFTLLKPEVETASNWSSVIDSHEPDETLYIPLSSSLSHKPLPAAGRRMQAQPQGPPSVECDFKVAETKQSSKLGLVGESNTFNKFCASFSPKKTVENKCETMERTAKLEGRRLKMQPKEITHEAAKVILENPDRLHFDKFSYTPISHQKGSVQKKGAGGISAPDSSFSTFDWMSGKSEWTVSSFSTFTSRDEEDFKNGLAALDANIARLQKTLQNSLKKTSPQSTSSA</sequence>
<keyword evidence="4" id="KW-1185">Reference proteome</keyword>
<evidence type="ECO:0000313" key="4">
    <source>
        <dbReference type="Proteomes" id="UP000694421"/>
    </source>
</evidence>
<dbReference type="GO" id="GO:0036064">
    <property type="term" value="C:ciliary basal body"/>
    <property type="evidence" value="ECO:0007669"/>
    <property type="project" value="Ensembl"/>
</dbReference>
<reference evidence="3" key="2">
    <citation type="submission" date="2025-09" db="UniProtKB">
        <authorList>
            <consortium name="Ensembl"/>
        </authorList>
    </citation>
    <scope>IDENTIFICATION</scope>
</reference>
<evidence type="ECO:0000256" key="1">
    <source>
        <dbReference type="SAM" id="Coils"/>
    </source>
</evidence>
<dbReference type="Ensembl" id="ENSSMRT00000018572.1">
    <property type="protein sequence ID" value="ENSSMRP00000015907.1"/>
    <property type="gene ID" value="ENSSMRG00000012369.1"/>
</dbReference>
<reference evidence="3" key="1">
    <citation type="submission" date="2025-08" db="UniProtKB">
        <authorList>
            <consortium name="Ensembl"/>
        </authorList>
    </citation>
    <scope>IDENTIFICATION</scope>
</reference>
<dbReference type="PANTHER" id="PTHR22367:SF2">
    <property type="entry name" value="COILED-COIL DOMAIN-CONTAINING PROTEIN 14"/>
    <property type="match status" value="1"/>
</dbReference>
<feature type="region of interest" description="Disordered" evidence="2">
    <location>
        <begin position="1"/>
        <end position="35"/>
    </location>
</feature>
<name>A0A8D0C966_SALMN</name>
<dbReference type="Proteomes" id="UP000694421">
    <property type="component" value="Unplaced"/>
</dbReference>
<dbReference type="GO" id="GO:0034451">
    <property type="term" value="C:centriolar satellite"/>
    <property type="evidence" value="ECO:0007669"/>
    <property type="project" value="Ensembl"/>
</dbReference>
<keyword evidence="1" id="KW-0175">Coiled coil</keyword>
<dbReference type="Pfam" id="PF15254">
    <property type="entry name" value="CCDC14"/>
    <property type="match status" value="1"/>
</dbReference>
<dbReference type="GeneTree" id="ENSGT00390000017916"/>
<proteinExistence type="predicted"/>
<dbReference type="PANTHER" id="PTHR22367">
    <property type="entry name" value="COILED-COIL DOMAIN-CONTAINING PROTEIN 14"/>
    <property type="match status" value="1"/>
</dbReference>
<dbReference type="InterPro" id="IPR029343">
    <property type="entry name" value="CCDC14"/>
</dbReference>
<dbReference type="OMA" id="GTHIRKI"/>
<evidence type="ECO:0000313" key="3">
    <source>
        <dbReference type="Ensembl" id="ENSSMRP00000015907.1"/>
    </source>
</evidence>
<accession>A0A8D0C966</accession>
<evidence type="ECO:0000256" key="2">
    <source>
        <dbReference type="SAM" id="MobiDB-lite"/>
    </source>
</evidence>
<organism evidence="3 4">
    <name type="scientific">Salvator merianae</name>
    <name type="common">Argentine black and white tegu</name>
    <name type="synonym">Tupinambis merianae</name>
    <dbReference type="NCBI Taxonomy" id="96440"/>
    <lineage>
        <taxon>Eukaryota</taxon>
        <taxon>Metazoa</taxon>
        <taxon>Chordata</taxon>
        <taxon>Craniata</taxon>
        <taxon>Vertebrata</taxon>
        <taxon>Euteleostomi</taxon>
        <taxon>Lepidosauria</taxon>
        <taxon>Squamata</taxon>
        <taxon>Bifurcata</taxon>
        <taxon>Unidentata</taxon>
        <taxon>Episquamata</taxon>
        <taxon>Laterata</taxon>
        <taxon>Teiioidea</taxon>
        <taxon>Teiidae</taxon>
        <taxon>Salvator</taxon>
    </lineage>
</organism>
<dbReference type="AlphaFoldDB" id="A0A8D0C966"/>
<dbReference type="GO" id="GO:0071539">
    <property type="term" value="P:protein localization to centrosome"/>
    <property type="evidence" value="ECO:0007669"/>
    <property type="project" value="TreeGrafter"/>
</dbReference>